<dbReference type="PANTHER" id="PTHR11260">
    <property type="entry name" value="GLUTATHIONE S-TRANSFERASE, GST, SUPERFAMILY, GST DOMAIN CONTAINING"/>
    <property type="match status" value="1"/>
</dbReference>
<comment type="caution">
    <text evidence="7">The sequence shown here is derived from an EMBL/GenBank/DDBJ whole genome shotgun (WGS) entry which is preliminary data.</text>
</comment>
<dbReference type="InterPro" id="IPR040079">
    <property type="entry name" value="Glutathione_S-Trfase"/>
</dbReference>
<dbReference type="InterPro" id="IPR010987">
    <property type="entry name" value="Glutathione-S-Trfase_C-like"/>
</dbReference>
<dbReference type="GO" id="GO:0006749">
    <property type="term" value="P:glutathione metabolic process"/>
    <property type="evidence" value="ECO:0007669"/>
    <property type="project" value="InterPro"/>
</dbReference>
<gene>
    <name evidence="7" type="ORF">GUJ93_ZPchr0010g8865</name>
</gene>
<dbReference type="FunFam" id="3.40.30.10:FF:000044">
    <property type="entry name" value="Glutathione S-transferase GSTU6"/>
    <property type="match status" value="1"/>
</dbReference>
<dbReference type="CDD" id="cd03058">
    <property type="entry name" value="GST_N_Tau"/>
    <property type="match status" value="1"/>
</dbReference>
<dbReference type="SFLD" id="SFLDG01152">
    <property type="entry name" value="Main.3:_Omega-_and_Tau-like"/>
    <property type="match status" value="1"/>
</dbReference>
<dbReference type="PROSITE" id="PS50405">
    <property type="entry name" value="GST_CTER"/>
    <property type="match status" value="1"/>
</dbReference>
<sequence length="235" mass="25667">MAGGRDELRLLGMFASPFALRVKLALSFKGLSYEYVEEDLGNKSELLLASNPVHKKVPVLIHNGKPICESQVVVQYIDEAFPGAGDRLLPADPYERAVARFWAAYIDDQLLASWLKASMGKTDEEKAEALQDTFSKVAILEAAFKECSKGKPFFGGDTVGYLDVALGTLVPWVHVGEALYGMRLFDASRSPLLDAWVERFAALDAAKAVLPDTGRLVEYVKTKHAERAAATSANS</sequence>
<dbReference type="InterPro" id="IPR045073">
    <property type="entry name" value="Omega/Tau-like"/>
</dbReference>
<dbReference type="EC" id="2.5.1.18" evidence="4"/>
<dbReference type="SFLD" id="SFLDG00358">
    <property type="entry name" value="Main_(cytGST)"/>
    <property type="match status" value="1"/>
</dbReference>
<organism evidence="7 8">
    <name type="scientific">Zizania palustris</name>
    <name type="common">Northern wild rice</name>
    <dbReference type="NCBI Taxonomy" id="103762"/>
    <lineage>
        <taxon>Eukaryota</taxon>
        <taxon>Viridiplantae</taxon>
        <taxon>Streptophyta</taxon>
        <taxon>Embryophyta</taxon>
        <taxon>Tracheophyta</taxon>
        <taxon>Spermatophyta</taxon>
        <taxon>Magnoliopsida</taxon>
        <taxon>Liliopsida</taxon>
        <taxon>Poales</taxon>
        <taxon>Poaceae</taxon>
        <taxon>BOP clade</taxon>
        <taxon>Oryzoideae</taxon>
        <taxon>Oryzeae</taxon>
        <taxon>Zizaniinae</taxon>
        <taxon>Zizania</taxon>
    </lineage>
</organism>
<keyword evidence="1 4" id="KW-0808">Transferase</keyword>
<evidence type="ECO:0000313" key="7">
    <source>
        <dbReference type="EMBL" id="KAG8084068.1"/>
    </source>
</evidence>
<name>A0A8J5THV6_ZIZPA</name>
<dbReference type="Pfam" id="PF13410">
    <property type="entry name" value="GST_C_2"/>
    <property type="match status" value="1"/>
</dbReference>
<dbReference type="CDD" id="cd03185">
    <property type="entry name" value="GST_C_Tau"/>
    <property type="match status" value="1"/>
</dbReference>
<dbReference type="Proteomes" id="UP000729402">
    <property type="component" value="Unassembled WGS sequence"/>
</dbReference>
<feature type="domain" description="GST C-terminal" evidence="6">
    <location>
        <begin position="92"/>
        <end position="220"/>
    </location>
</feature>
<dbReference type="InterPro" id="IPR045074">
    <property type="entry name" value="GST_C_Tau"/>
</dbReference>
<dbReference type="OrthoDB" id="4951845at2759"/>
<dbReference type="GO" id="GO:0005829">
    <property type="term" value="C:cytosol"/>
    <property type="evidence" value="ECO:0007669"/>
    <property type="project" value="UniProtKB-SubCell"/>
</dbReference>
<accession>A0A8J5THV6</accession>
<dbReference type="SFLD" id="SFLDS00019">
    <property type="entry name" value="Glutathione_Transferase_(cytos"/>
    <property type="match status" value="1"/>
</dbReference>
<dbReference type="GO" id="GO:0004364">
    <property type="term" value="F:glutathione transferase activity"/>
    <property type="evidence" value="ECO:0007669"/>
    <property type="project" value="UniProtKB-UniRule"/>
</dbReference>
<feature type="domain" description="GST N-terminal" evidence="5">
    <location>
        <begin position="6"/>
        <end position="85"/>
    </location>
</feature>
<evidence type="ECO:0000256" key="4">
    <source>
        <dbReference type="RuleBase" id="RU369102"/>
    </source>
</evidence>
<keyword evidence="4" id="KW-0963">Cytoplasm</keyword>
<evidence type="ECO:0000256" key="2">
    <source>
        <dbReference type="ARBA" id="ARBA00025743"/>
    </source>
</evidence>
<dbReference type="PROSITE" id="PS50404">
    <property type="entry name" value="GST_NTER"/>
    <property type="match status" value="1"/>
</dbReference>
<evidence type="ECO:0000259" key="5">
    <source>
        <dbReference type="PROSITE" id="PS50404"/>
    </source>
</evidence>
<dbReference type="PANTHER" id="PTHR11260:SF476">
    <property type="entry name" value="OS10G0530500 PROTEIN"/>
    <property type="match status" value="1"/>
</dbReference>
<evidence type="ECO:0000313" key="8">
    <source>
        <dbReference type="Proteomes" id="UP000729402"/>
    </source>
</evidence>
<protein>
    <recommendedName>
        <fullName evidence="4">Glutathione S-transferase</fullName>
        <ecNumber evidence="4">2.5.1.18</ecNumber>
    </recommendedName>
</protein>
<evidence type="ECO:0000259" key="6">
    <source>
        <dbReference type="PROSITE" id="PS50405"/>
    </source>
</evidence>
<proteinExistence type="inferred from homology"/>
<keyword evidence="8" id="KW-1185">Reference proteome</keyword>
<reference evidence="7" key="1">
    <citation type="journal article" date="2021" name="bioRxiv">
        <title>Whole Genome Assembly and Annotation of Northern Wild Rice, Zizania palustris L., Supports a Whole Genome Duplication in the Zizania Genus.</title>
        <authorList>
            <person name="Haas M."/>
            <person name="Kono T."/>
            <person name="Macchietto M."/>
            <person name="Millas R."/>
            <person name="McGilp L."/>
            <person name="Shao M."/>
            <person name="Duquette J."/>
            <person name="Hirsch C.N."/>
            <person name="Kimball J."/>
        </authorList>
    </citation>
    <scope>NUCLEOTIDE SEQUENCE</scope>
    <source>
        <tissue evidence="7">Fresh leaf tissue</tissue>
    </source>
</reference>
<evidence type="ECO:0000256" key="1">
    <source>
        <dbReference type="ARBA" id="ARBA00022679"/>
    </source>
</evidence>
<dbReference type="FunFam" id="1.20.1050.10:FF:000023">
    <property type="entry name" value="Probable glutathione S-transferase GSTU6"/>
    <property type="match status" value="1"/>
</dbReference>
<comment type="function">
    <text evidence="4">Is involved in the conjugation of reduced glutathione to a wide number of exogenous and endogenous hydrophobic electrophiles.</text>
</comment>
<evidence type="ECO:0000256" key="3">
    <source>
        <dbReference type="ARBA" id="ARBA00047960"/>
    </source>
</evidence>
<comment type="catalytic activity">
    <reaction evidence="3 4">
        <text>RX + glutathione = an S-substituted glutathione + a halide anion + H(+)</text>
        <dbReference type="Rhea" id="RHEA:16437"/>
        <dbReference type="ChEBI" id="CHEBI:15378"/>
        <dbReference type="ChEBI" id="CHEBI:16042"/>
        <dbReference type="ChEBI" id="CHEBI:17792"/>
        <dbReference type="ChEBI" id="CHEBI:57925"/>
        <dbReference type="ChEBI" id="CHEBI:90779"/>
        <dbReference type="EC" id="2.5.1.18"/>
    </reaction>
</comment>
<dbReference type="InterPro" id="IPR004045">
    <property type="entry name" value="Glutathione_S-Trfase_N"/>
</dbReference>
<dbReference type="EMBL" id="JAAALK010000082">
    <property type="protein sequence ID" value="KAG8084068.1"/>
    <property type="molecule type" value="Genomic_DNA"/>
</dbReference>
<comment type="similarity">
    <text evidence="2">Belongs to the GST superfamily. Tau family.</text>
</comment>
<dbReference type="AlphaFoldDB" id="A0A8J5THV6"/>
<reference evidence="7" key="2">
    <citation type="submission" date="2021-02" db="EMBL/GenBank/DDBJ databases">
        <authorList>
            <person name="Kimball J.A."/>
            <person name="Haas M.W."/>
            <person name="Macchietto M."/>
            <person name="Kono T."/>
            <person name="Duquette J."/>
            <person name="Shao M."/>
        </authorList>
    </citation>
    <scope>NUCLEOTIDE SEQUENCE</scope>
    <source>
        <tissue evidence="7">Fresh leaf tissue</tissue>
    </source>
</reference>
<comment type="subcellular location">
    <subcellularLocation>
        <location evidence="4">Cytoplasm</location>
        <location evidence="4">Cytosol</location>
    </subcellularLocation>
</comment>
<dbReference type="Pfam" id="PF02798">
    <property type="entry name" value="GST_N"/>
    <property type="match status" value="1"/>
</dbReference>